<name>A0A1V0UT02_9BACL</name>
<organism evidence="1 2">
    <name type="scientific">Paenibacillus larvae subsp. pulvifaciens</name>
    <dbReference type="NCBI Taxonomy" id="1477"/>
    <lineage>
        <taxon>Bacteria</taxon>
        <taxon>Bacillati</taxon>
        <taxon>Bacillota</taxon>
        <taxon>Bacilli</taxon>
        <taxon>Bacillales</taxon>
        <taxon>Paenibacillaceae</taxon>
        <taxon>Paenibacillus</taxon>
    </lineage>
</organism>
<dbReference type="EMBL" id="CP020557">
    <property type="protein sequence ID" value="ARF68257.1"/>
    <property type="molecule type" value="Genomic_DNA"/>
</dbReference>
<sequence length="240" mass="27627">MKGYIPTQHGAWAMLVMPFAFGMAASGPKIGHLLLFTAWLLVYLFSYPLLQWVRTGKKAIYKRPVLFYGCLLFPLAVWLLILYPQLVWTALFYGPLFLVNCFFASRNQERSLVNDLAAVLQFCSIVYVAFYTGGGYISGWGTVHELFMISLLYFIGTIFYVKTMIREKNNKTFYWLSVTYHTAAFVIILTWFPKWLIIPFAVCLLRAIMTPKTKITIKQVGLLEFAYAIVLTIFVVSLYH</sequence>
<accession>A0A1V0UT02</accession>
<dbReference type="AlphaFoldDB" id="A0A1V0UT02"/>
<evidence type="ECO:0000313" key="1">
    <source>
        <dbReference type="EMBL" id="ARF68257.1"/>
    </source>
</evidence>
<gene>
    <name evidence="1" type="ORF">B7C51_11220</name>
</gene>
<dbReference type="Proteomes" id="UP000192727">
    <property type="component" value="Chromosome"/>
</dbReference>
<proteinExistence type="predicted"/>
<protein>
    <submittedName>
        <fullName evidence="1">Uncharacterized protein</fullName>
    </submittedName>
</protein>
<dbReference type="Pfam" id="PF14256">
    <property type="entry name" value="YwiC"/>
    <property type="match status" value="1"/>
</dbReference>
<dbReference type="InterPro" id="IPR025576">
    <property type="entry name" value="YwiC"/>
</dbReference>
<evidence type="ECO:0000313" key="2">
    <source>
        <dbReference type="Proteomes" id="UP000192727"/>
    </source>
</evidence>
<reference evidence="1 2" key="1">
    <citation type="submission" date="2017-03" db="EMBL/GenBank/DDBJ databases">
        <title>Paenibacillus larvae genome sequencing.</title>
        <authorList>
            <person name="Dingman D.W."/>
        </authorList>
    </citation>
    <scope>NUCLEOTIDE SEQUENCE [LARGE SCALE GENOMIC DNA]</scope>
    <source>
        <strain evidence="1 2">SAG 10367</strain>
    </source>
</reference>